<dbReference type="Proteomes" id="UP000324767">
    <property type="component" value="Unassembled WGS sequence"/>
</dbReference>
<evidence type="ECO:0000313" key="2">
    <source>
        <dbReference type="EMBL" id="KAA6414211.1"/>
    </source>
</evidence>
<dbReference type="EMBL" id="VXIT01000003">
    <property type="protein sequence ID" value="KAA6414211.1"/>
    <property type="molecule type" value="Genomic_DNA"/>
</dbReference>
<dbReference type="AlphaFoldDB" id="A0A5M8PXS9"/>
<feature type="compositionally biased region" description="Acidic residues" evidence="1">
    <location>
        <begin position="8"/>
        <end position="21"/>
    </location>
</feature>
<evidence type="ECO:0000256" key="1">
    <source>
        <dbReference type="SAM" id="MobiDB-lite"/>
    </source>
</evidence>
<protein>
    <submittedName>
        <fullName evidence="2">Uncharacterized protein</fullName>
    </submittedName>
</protein>
<reference evidence="2 3" key="1">
    <citation type="submission" date="2019-09" db="EMBL/GenBank/DDBJ databases">
        <title>The hologenome of the rock-dwelling lichen Lasallia pustulata.</title>
        <authorList>
            <person name="Greshake Tzovaras B."/>
            <person name="Segers F."/>
            <person name="Bicker A."/>
            <person name="Dal Grande F."/>
            <person name="Otte J."/>
            <person name="Hankeln T."/>
            <person name="Schmitt I."/>
            <person name="Ebersberger I."/>
        </authorList>
    </citation>
    <scope>NUCLEOTIDE SEQUENCE [LARGE SCALE GENOMIC DNA]</scope>
    <source>
        <strain evidence="2">A1-1</strain>
    </source>
</reference>
<comment type="caution">
    <text evidence="2">The sequence shown here is derived from an EMBL/GenBank/DDBJ whole genome shotgun (WGS) entry which is preliminary data.</text>
</comment>
<accession>A0A5M8PXS9</accession>
<organism evidence="2 3">
    <name type="scientific">Lasallia pustulata</name>
    <dbReference type="NCBI Taxonomy" id="136370"/>
    <lineage>
        <taxon>Eukaryota</taxon>
        <taxon>Fungi</taxon>
        <taxon>Dikarya</taxon>
        <taxon>Ascomycota</taxon>
        <taxon>Pezizomycotina</taxon>
        <taxon>Lecanoromycetes</taxon>
        <taxon>OSLEUM clade</taxon>
        <taxon>Umbilicariomycetidae</taxon>
        <taxon>Umbilicariales</taxon>
        <taxon>Umbilicariaceae</taxon>
        <taxon>Lasallia</taxon>
    </lineage>
</organism>
<sequence length="95" mass="10774">MTQSTKDDDAEWLNLEDNDMTDSDHTQSGSINGSDTDDDLEWLRRSPNLEDKLDSHVTVQNLDPDEDLLNPRAREAKLQRVQALAVANWAFSALF</sequence>
<feature type="region of interest" description="Disordered" evidence="1">
    <location>
        <begin position="1"/>
        <end position="41"/>
    </location>
</feature>
<gene>
    <name evidence="2" type="ORF">FRX48_02574</name>
</gene>
<evidence type="ECO:0000313" key="3">
    <source>
        <dbReference type="Proteomes" id="UP000324767"/>
    </source>
</evidence>
<proteinExistence type="predicted"/>
<name>A0A5M8PXS9_9LECA</name>